<organism evidence="8 9">
    <name type="scientific">Stutzerimonas kirkiae</name>
    <dbReference type="NCBI Taxonomy" id="2211392"/>
    <lineage>
        <taxon>Bacteria</taxon>
        <taxon>Pseudomonadati</taxon>
        <taxon>Pseudomonadota</taxon>
        <taxon>Gammaproteobacteria</taxon>
        <taxon>Pseudomonadales</taxon>
        <taxon>Pseudomonadaceae</taxon>
        <taxon>Stutzerimonas</taxon>
    </lineage>
</organism>
<feature type="chain" id="PRO_5020700574" description="Putative aliphatic sulfonates-binding protein" evidence="6">
    <location>
        <begin position="28"/>
        <end position="312"/>
    </location>
</feature>
<keyword evidence="2" id="KW-0813">Transport</keyword>
<dbReference type="SUPFAM" id="SSF53850">
    <property type="entry name" value="Periplasmic binding protein-like II"/>
    <property type="match status" value="1"/>
</dbReference>
<keyword evidence="3 6" id="KW-0732">Signal</keyword>
<dbReference type="FunFam" id="3.40.190.10:FF:000050">
    <property type="entry name" value="Sulfonate ABC transporter substrate-binding protein"/>
    <property type="match status" value="1"/>
</dbReference>
<reference evidence="8 9" key="1">
    <citation type="submission" date="2018-06" db="EMBL/GenBank/DDBJ databases">
        <title>Three novel Pseudomonas species isolated from symptomatic oak.</title>
        <authorList>
            <person name="Bueno-Gonzalez V."/>
            <person name="Brady C."/>
        </authorList>
    </citation>
    <scope>NUCLEOTIDE SEQUENCE [LARGE SCALE GENOMIC DNA]</scope>
    <source>
        <strain evidence="8 9">P17C</strain>
    </source>
</reference>
<accession>A0A4Q9QXX6</accession>
<evidence type="ECO:0000259" key="7">
    <source>
        <dbReference type="Pfam" id="PF09084"/>
    </source>
</evidence>
<dbReference type="Pfam" id="PF09084">
    <property type="entry name" value="NMT1"/>
    <property type="match status" value="1"/>
</dbReference>
<dbReference type="Proteomes" id="UP000292639">
    <property type="component" value="Unassembled WGS sequence"/>
</dbReference>
<proteinExistence type="inferred from homology"/>
<evidence type="ECO:0000256" key="3">
    <source>
        <dbReference type="ARBA" id="ARBA00022729"/>
    </source>
</evidence>
<dbReference type="RefSeq" id="WP_131186079.1">
    <property type="nucleotide sequence ID" value="NZ_QJUO01000045.1"/>
</dbReference>
<comment type="similarity">
    <text evidence="1">Belongs to the bacterial solute-binding protein SsuA/TauA family.</text>
</comment>
<evidence type="ECO:0000256" key="2">
    <source>
        <dbReference type="ARBA" id="ARBA00022448"/>
    </source>
</evidence>
<evidence type="ECO:0000313" key="9">
    <source>
        <dbReference type="Proteomes" id="UP000292639"/>
    </source>
</evidence>
<protein>
    <recommendedName>
        <fullName evidence="5">Putative aliphatic sulfonates-binding protein</fullName>
    </recommendedName>
</protein>
<comment type="function">
    <text evidence="4">Part of a binding-protein-dependent transport system for aliphatic sulfonates. Putative binding protein.</text>
</comment>
<dbReference type="PANTHER" id="PTHR30024:SF42">
    <property type="entry name" value="ALIPHATIC SULFONATES-BINDING PROTEIN-RELATED"/>
    <property type="match status" value="1"/>
</dbReference>
<sequence>MRRREFNLLLGLAAASPWLSSATGALAASSLRVGRYKGDLSYSFEAAGVSLPYPVSYYVGGAPITEALASQQLDLAGMSEIPPVFALPSNTTYKLVGVMKMPPATQVILVPEKSSLEQLADLRGKRIGYVRATTSHFFLLQVLKEQGLSWQDVQAINLTTQDGLSAFQSGELDAWFIYGVFVQFAKFRLGARLLKDSAGYLSGNYPYGVTNAAWADPVRRQAVRAYLDAMRETLAWVGANPQQWAELNGKLTNVPAAYYLDQLDEQGQLGRLQRPDHTSIQSQQQVADALFAAGAIPRQVDVSPLWDLDFLA</sequence>
<evidence type="ECO:0000256" key="6">
    <source>
        <dbReference type="SAM" id="SignalP"/>
    </source>
</evidence>
<dbReference type="EMBL" id="QJUP01000037">
    <property type="protein sequence ID" value="TBU88673.1"/>
    <property type="molecule type" value="Genomic_DNA"/>
</dbReference>
<evidence type="ECO:0000256" key="1">
    <source>
        <dbReference type="ARBA" id="ARBA00010742"/>
    </source>
</evidence>
<name>A0A4Q9QXX6_9GAMM</name>
<evidence type="ECO:0000256" key="5">
    <source>
        <dbReference type="ARBA" id="ARBA00070228"/>
    </source>
</evidence>
<dbReference type="AlphaFoldDB" id="A0A4Q9QXX6"/>
<feature type="domain" description="SsuA/THI5-like" evidence="7">
    <location>
        <begin position="62"/>
        <end position="243"/>
    </location>
</feature>
<dbReference type="InterPro" id="IPR015168">
    <property type="entry name" value="SsuA/THI5"/>
</dbReference>
<gene>
    <name evidence="8" type="ORF">DNJ96_18060</name>
</gene>
<evidence type="ECO:0000256" key="4">
    <source>
        <dbReference type="ARBA" id="ARBA00055538"/>
    </source>
</evidence>
<keyword evidence="9" id="KW-1185">Reference proteome</keyword>
<evidence type="ECO:0000313" key="8">
    <source>
        <dbReference type="EMBL" id="TBU88673.1"/>
    </source>
</evidence>
<feature type="signal peptide" evidence="6">
    <location>
        <begin position="1"/>
        <end position="27"/>
    </location>
</feature>
<dbReference type="Gene3D" id="3.40.190.10">
    <property type="entry name" value="Periplasmic binding protein-like II"/>
    <property type="match status" value="2"/>
</dbReference>
<dbReference type="PANTHER" id="PTHR30024">
    <property type="entry name" value="ALIPHATIC SULFONATES-BINDING PROTEIN-RELATED"/>
    <property type="match status" value="1"/>
</dbReference>
<comment type="caution">
    <text evidence="8">The sequence shown here is derived from an EMBL/GenBank/DDBJ whole genome shotgun (WGS) entry which is preliminary data.</text>
</comment>